<keyword evidence="9" id="KW-1185">Reference proteome</keyword>
<gene>
    <name evidence="8" type="ORF">PECUL_23A010388</name>
</gene>
<proteinExistence type="predicted"/>
<dbReference type="EMBL" id="OW240915">
    <property type="protein sequence ID" value="CAH2285334.1"/>
    <property type="molecule type" value="Genomic_DNA"/>
</dbReference>
<dbReference type="AlphaFoldDB" id="A0AAD1S0P1"/>
<dbReference type="Pfam" id="PF17855">
    <property type="entry name" value="MCM_lid"/>
    <property type="match status" value="1"/>
</dbReference>
<dbReference type="InterPro" id="IPR031327">
    <property type="entry name" value="MCM"/>
</dbReference>
<sequence>MKRTVLFVDGRVGGKREELPGPGFRYIRIHVPGATESATVRNDFLCDYCASPLKEDLKYRVLGDKQVFDLMDSKILQIFQGSVTNSQHYRLQSFAVFVRDELINKMKLGGRYRVVGIPVCGNVGSQATVCIEANNIHQYIVESPQTISRNFHKIHALTRDSPWIFTGILANVFSSQVVPVGTYNTLKLCMLLSLVQTSNEDRDPVNFLDLLVITSDTLTVERLLSYGISLVPRGVRHFVSNDMFATVSKDDHGTGTASIQACSALLAKGGVCCIGDMSLQKKDKLDHLQSVLESRNTTVFIPGKKYGEDGDHQMFLPVQCNFWSYVSYSKKPVQKENKVIGQVDLSCLPTNLVDSFGMLVYINDFSQSLQILPLVHHNLSRAVSKTNSHWTASQQFTTQDYEKLIAYAKNLQVNMSTRAERLLHGYYLASRRVRSDIHGSKISTSALRHLMNISKAHAKLSLKNNVTEADVLIAVLLFEISLTLKHGGSVFSVSPNALFPTELYDEKCLHQRDVHLREYYQQLLTFIATYGPGTSSSIFEE</sequence>
<feature type="domain" description="MCM AAA-lid" evidence="7">
    <location>
        <begin position="403"/>
        <end position="481"/>
    </location>
</feature>
<evidence type="ECO:0000256" key="6">
    <source>
        <dbReference type="ARBA" id="ARBA00067689"/>
    </source>
</evidence>
<keyword evidence="2" id="KW-0227">DNA damage</keyword>
<protein>
    <recommendedName>
        <fullName evidence="6">Minichromosome maintenance domain-containing protein 2</fullName>
    </recommendedName>
</protein>
<evidence type="ECO:0000256" key="4">
    <source>
        <dbReference type="ARBA" id="ARBA00023254"/>
    </source>
</evidence>
<keyword evidence="3" id="KW-0234">DNA repair</keyword>
<accession>A0AAD1S0P1</accession>
<evidence type="ECO:0000256" key="3">
    <source>
        <dbReference type="ARBA" id="ARBA00023204"/>
    </source>
</evidence>
<keyword evidence="4" id="KW-0469">Meiosis</keyword>
<evidence type="ECO:0000259" key="7">
    <source>
        <dbReference type="Pfam" id="PF17855"/>
    </source>
</evidence>
<evidence type="ECO:0000256" key="1">
    <source>
        <dbReference type="ARBA" id="ARBA00022553"/>
    </source>
</evidence>
<evidence type="ECO:0000256" key="2">
    <source>
        <dbReference type="ARBA" id="ARBA00022763"/>
    </source>
</evidence>
<dbReference type="PANTHER" id="PTHR11630:SF75">
    <property type="entry name" value="MINICHROMOSOME MAINTENANCE DOMAIN-CONTAINING PROTEIN 2"/>
    <property type="match status" value="1"/>
</dbReference>
<dbReference type="Gene3D" id="3.40.50.300">
    <property type="entry name" value="P-loop containing nucleotide triphosphate hydrolases"/>
    <property type="match status" value="1"/>
</dbReference>
<dbReference type="FunFam" id="3.40.50.300:FF:001155">
    <property type="entry name" value="minichromosome maintenance domain-containing protein 2"/>
    <property type="match status" value="1"/>
</dbReference>
<evidence type="ECO:0000313" key="8">
    <source>
        <dbReference type="EMBL" id="CAH2285334.1"/>
    </source>
</evidence>
<evidence type="ECO:0000313" key="9">
    <source>
        <dbReference type="Proteomes" id="UP001295444"/>
    </source>
</evidence>
<name>A0AAD1S0P1_PELCU</name>
<dbReference type="PANTHER" id="PTHR11630">
    <property type="entry name" value="DNA REPLICATION LICENSING FACTOR MCM FAMILY MEMBER"/>
    <property type="match status" value="1"/>
</dbReference>
<dbReference type="GO" id="GO:0051321">
    <property type="term" value="P:meiotic cell cycle"/>
    <property type="evidence" value="ECO:0007669"/>
    <property type="project" value="UniProtKB-KW"/>
</dbReference>
<dbReference type="GO" id="GO:0003677">
    <property type="term" value="F:DNA binding"/>
    <property type="evidence" value="ECO:0007669"/>
    <property type="project" value="InterPro"/>
</dbReference>
<keyword evidence="1" id="KW-0597">Phosphoprotein</keyword>
<dbReference type="InterPro" id="IPR041562">
    <property type="entry name" value="MCM_lid"/>
</dbReference>
<dbReference type="GO" id="GO:0017116">
    <property type="term" value="F:single-stranded DNA helicase activity"/>
    <property type="evidence" value="ECO:0007669"/>
    <property type="project" value="TreeGrafter"/>
</dbReference>
<dbReference type="GO" id="GO:0005634">
    <property type="term" value="C:nucleus"/>
    <property type="evidence" value="ECO:0007669"/>
    <property type="project" value="TreeGrafter"/>
</dbReference>
<dbReference type="InterPro" id="IPR027417">
    <property type="entry name" value="P-loop_NTPase"/>
</dbReference>
<comment type="function">
    <text evidence="5">Plays an important role in meiotic recombination and associated DNA double-strand break repair.</text>
</comment>
<dbReference type="GO" id="GO:0000727">
    <property type="term" value="P:double-strand break repair via break-induced replication"/>
    <property type="evidence" value="ECO:0007669"/>
    <property type="project" value="TreeGrafter"/>
</dbReference>
<dbReference type="Proteomes" id="UP001295444">
    <property type="component" value="Chromosome 04"/>
</dbReference>
<dbReference type="GO" id="GO:0005524">
    <property type="term" value="F:ATP binding"/>
    <property type="evidence" value="ECO:0007669"/>
    <property type="project" value="InterPro"/>
</dbReference>
<dbReference type="SMART" id="SM00350">
    <property type="entry name" value="MCM"/>
    <property type="match status" value="1"/>
</dbReference>
<organism evidence="8 9">
    <name type="scientific">Pelobates cultripes</name>
    <name type="common">Western spadefoot toad</name>
    <dbReference type="NCBI Taxonomy" id="61616"/>
    <lineage>
        <taxon>Eukaryota</taxon>
        <taxon>Metazoa</taxon>
        <taxon>Chordata</taxon>
        <taxon>Craniata</taxon>
        <taxon>Vertebrata</taxon>
        <taxon>Euteleostomi</taxon>
        <taxon>Amphibia</taxon>
        <taxon>Batrachia</taxon>
        <taxon>Anura</taxon>
        <taxon>Pelobatoidea</taxon>
        <taxon>Pelobatidae</taxon>
        <taxon>Pelobates</taxon>
    </lineage>
</organism>
<evidence type="ECO:0000256" key="5">
    <source>
        <dbReference type="ARBA" id="ARBA00059210"/>
    </source>
</evidence>
<reference evidence="8" key="1">
    <citation type="submission" date="2022-03" db="EMBL/GenBank/DDBJ databases">
        <authorList>
            <person name="Alioto T."/>
            <person name="Alioto T."/>
            <person name="Gomez Garrido J."/>
        </authorList>
    </citation>
    <scope>NUCLEOTIDE SEQUENCE</scope>
</reference>